<protein>
    <submittedName>
        <fullName evidence="1">Maturation protein</fullName>
    </submittedName>
</protein>
<evidence type="ECO:0000313" key="1">
    <source>
        <dbReference type="EMBL" id="DAD51003.1"/>
    </source>
</evidence>
<evidence type="ECO:0000313" key="2">
    <source>
        <dbReference type="Proteomes" id="UP000680689"/>
    </source>
</evidence>
<sequence length="436" mass="49825">MRHRERKDPTTLRTLGQVYYRLKPNGAWLPYNIPFTNASKIGANGFPNALSQHCYDVLHNGPPYTEGGPFNLWEFETTCTSPRGTNVYAGNSATYEWRYMGGFIPSLAPVNNWFGSDVSSFYKDIGNPTNCPGGLHPWGDVSSYGPDAWAKFRPGKNSADAGIFLGEIRDLPRMLKTTARAWRDAYVSRFGKRPKAATKKVADHWLNTQFGWLPFISDLRKFYKTYEKLDRILAFLRRNNGKWIKRGGAVMSDEGEWEVLASYNDERIYPQLLSYFFPAYPSRGGSRFLRKTDLEVWFEARMRYFIPNIDSVEWSKQATRALFGLELTPSLVWELLPWSWLVDWFSNVGEVLATVSGTGPVQNLVAKYAYVMGTKVTRVRLESVAKLSPPVTLTWDWRISRKSRVEANPFGFGVTWESLSPRQWSILGALGITRLR</sequence>
<dbReference type="Proteomes" id="UP000680689">
    <property type="component" value="Segment"/>
</dbReference>
<dbReference type="RefSeq" id="YP_010771242.1">
    <property type="nucleotide sequence ID" value="NC_074530.1"/>
</dbReference>
<keyword evidence="2" id="KW-1185">Reference proteome</keyword>
<accession>A0A8S5L0N3</accession>
<gene>
    <name evidence="1" type="primary">SRR6960549_8_1</name>
</gene>
<name>A0A8S5L0N3_9VIRU</name>
<organism evidence="1 2">
    <name type="scientific">ssRNA phage SRR6960549_8</name>
    <dbReference type="NCBI Taxonomy" id="2786545"/>
    <lineage>
        <taxon>Viruses</taxon>
        <taxon>Riboviria</taxon>
        <taxon>Orthornavirae</taxon>
        <taxon>Lenarviricota</taxon>
        <taxon>Leviviricetes</taxon>
        <taxon>Timlovirales</taxon>
        <taxon>Steitzviridae</taxon>
        <taxon>Giliycovirus</taxon>
        <taxon>Giliycovirus peladaptatum</taxon>
        <taxon>Weheuvirus peladaptatum</taxon>
    </lineage>
</organism>
<dbReference type="GeneID" id="80400923"/>
<proteinExistence type="predicted"/>
<reference evidence="1" key="1">
    <citation type="submission" date="2020-09" db="EMBL/GenBank/DDBJ databases">
        <title>Leviviricetes taxonomy.</title>
        <authorList>
            <person name="Stockdale S.R."/>
            <person name="Callanan J."/>
            <person name="Adriaenssens E.M."/>
            <person name="Kuhn J.H."/>
            <person name="Rumnieks J."/>
            <person name="Shkoporov A."/>
            <person name="Draper L.A."/>
            <person name="Ross P."/>
            <person name="Hill C."/>
        </authorList>
    </citation>
    <scope>NUCLEOTIDE SEQUENCE</scope>
</reference>
<dbReference type="EMBL" id="BK013689">
    <property type="protein sequence ID" value="DAD51003.1"/>
    <property type="molecule type" value="Genomic_RNA"/>
</dbReference>
<dbReference type="KEGG" id="vg:80400923"/>